<evidence type="ECO:0000313" key="1">
    <source>
        <dbReference type="EMBL" id="MPM65895.1"/>
    </source>
</evidence>
<sequence length="180" mass="20078">MFKYVGDISNIAHNIINTYCEGREVAVDCTLGNGFDCDFLSEKFSKVYAFDIQTEAVERYSKKNKSNVLLIEDSHDNLENYISEGIDVAMYNLGFLPGGDKSITTKSESSLKSIEKSLKLLKSGGFITIAVYTGHEEGKRESEAIHKFVTTLPKGIFGVMIHSFANRDSKAPYLVIIEKK</sequence>
<accession>A0A645BKL2</accession>
<reference evidence="1" key="1">
    <citation type="submission" date="2019-08" db="EMBL/GenBank/DDBJ databases">
        <authorList>
            <person name="Kucharzyk K."/>
            <person name="Murdoch R.W."/>
            <person name="Higgins S."/>
            <person name="Loffler F."/>
        </authorList>
    </citation>
    <scope>NUCLEOTIDE SEQUENCE</scope>
</reference>
<comment type="caution">
    <text evidence="1">The sequence shown here is derived from an EMBL/GenBank/DDBJ whole genome shotgun (WGS) entry which is preliminary data.</text>
</comment>
<evidence type="ECO:0008006" key="2">
    <source>
        <dbReference type="Google" id="ProtNLM"/>
    </source>
</evidence>
<proteinExistence type="predicted"/>
<organism evidence="1">
    <name type="scientific">bioreactor metagenome</name>
    <dbReference type="NCBI Taxonomy" id="1076179"/>
    <lineage>
        <taxon>unclassified sequences</taxon>
        <taxon>metagenomes</taxon>
        <taxon>ecological metagenomes</taxon>
    </lineage>
</organism>
<dbReference type="InterPro" id="IPR029063">
    <property type="entry name" value="SAM-dependent_MTases_sf"/>
</dbReference>
<name>A0A645BKL2_9ZZZZ</name>
<dbReference type="Pfam" id="PF06962">
    <property type="entry name" value="rRNA_methylase"/>
    <property type="match status" value="1"/>
</dbReference>
<dbReference type="EMBL" id="VSSQ01020774">
    <property type="protein sequence ID" value="MPM65895.1"/>
    <property type="molecule type" value="Genomic_DNA"/>
</dbReference>
<dbReference type="PANTHER" id="PTHR35276">
    <property type="entry name" value="S-ADENOSYL-L-METHIONINE-DEPENDENT METHYLTRANSFERASES SUPERFAMILY PROTEIN"/>
    <property type="match status" value="1"/>
</dbReference>
<dbReference type="AlphaFoldDB" id="A0A645BKL2"/>
<protein>
    <recommendedName>
        <fullName evidence="2">rRNA methylase</fullName>
    </recommendedName>
</protein>
<dbReference type="InterPro" id="IPR010719">
    <property type="entry name" value="MnmM_MeTrfase"/>
</dbReference>
<dbReference type="PANTHER" id="PTHR35276:SF1">
    <property type="entry name" value="TRNA (MNM(5)S(2)U34)-METHYLTRANSFERASE, CHLOROPLASTIC"/>
    <property type="match status" value="1"/>
</dbReference>
<gene>
    <name evidence="1" type="ORF">SDC9_112799</name>
</gene>
<dbReference type="Gene3D" id="3.40.50.150">
    <property type="entry name" value="Vaccinia Virus protein VP39"/>
    <property type="match status" value="1"/>
</dbReference>
<dbReference type="SUPFAM" id="SSF53335">
    <property type="entry name" value="S-adenosyl-L-methionine-dependent methyltransferases"/>
    <property type="match status" value="1"/>
</dbReference>